<proteinExistence type="predicted"/>
<accession>A0ABR6WD71</accession>
<dbReference type="RefSeq" id="WP_186740208.1">
    <property type="nucleotide sequence ID" value="NZ_VFIA01000038.1"/>
</dbReference>
<organism evidence="1 2">
    <name type="scientific">Spirosoma utsteinense</name>
    <dbReference type="NCBI Taxonomy" id="2585773"/>
    <lineage>
        <taxon>Bacteria</taxon>
        <taxon>Pseudomonadati</taxon>
        <taxon>Bacteroidota</taxon>
        <taxon>Cytophagia</taxon>
        <taxon>Cytophagales</taxon>
        <taxon>Cytophagaceae</taxon>
        <taxon>Spirosoma</taxon>
    </lineage>
</organism>
<keyword evidence="2" id="KW-1185">Reference proteome</keyword>
<name>A0ABR6WD71_9BACT</name>
<gene>
    <name evidence="1" type="ORF">FH603_4640</name>
</gene>
<sequence>MKLMVDVLEKTDELSRYKSVTYEEYLKQVINIDFEDLQRYAFTSRSANVLYYDMSLSIWPAKDDKDIRIRKLKELLEKS</sequence>
<comment type="caution">
    <text evidence="1">The sequence shown here is derived from an EMBL/GenBank/DDBJ whole genome shotgun (WGS) entry which is preliminary data.</text>
</comment>
<reference evidence="1 2" key="1">
    <citation type="submission" date="2019-06" db="EMBL/GenBank/DDBJ databases">
        <title>Spirosoma utsteinense sp. nov. isolated from Antarctic ice-free soils.</title>
        <authorList>
            <person name="Tahon G."/>
        </authorList>
    </citation>
    <scope>NUCLEOTIDE SEQUENCE [LARGE SCALE GENOMIC DNA]</scope>
    <source>
        <strain evidence="1 2">LMG 31447</strain>
    </source>
</reference>
<protein>
    <submittedName>
        <fullName evidence="1">Uncharacterized protein</fullName>
    </submittedName>
</protein>
<dbReference type="EMBL" id="VFIA01000038">
    <property type="protein sequence ID" value="MBC3794113.1"/>
    <property type="molecule type" value="Genomic_DNA"/>
</dbReference>
<evidence type="ECO:0000313" key="2">
    <source>
        <dbReference type="Proteomes" id="UP000700732"/>
    </source>
</evidence>
<dbReference type="Proteomes" id="UP000700732">
    <property type="component" value="Unassembled WGS sequence"/>
</dbReference>
<evidence type="ECO:0000313" key="1">
    <source>
        <dbReference type="EMBL" id="MBC3794113.1"/>
    </source>
</evidence>